<reference evidence="8 11" key="2">
    <citation type="submission" date="2022-09" db="EMBL/GenBank/DDBJ databases">
        <title>Intensive care unit water sources are persistently colonized with multi-drug resistant bacteria and are the site of extensive horizontal gene transfer of antibiotic resistance genes.</title>
        <authorList>
            <person name="Diorio-Toth L."/>
        </authorList>
    </citation>
    <scope>NUCLEOTIDE SEQUENCE [LARGE SCALE GENOMIC DNA]</scope>
    <source>
        <strain evidence="8 11">GD03901</strain>
    </source>
</reference>
<dbReference type="Gene3D" id="3.40.190.10">
    <property type="entry name" value="Periplasmic binding protein-like II"/>
    <property type="match status" value="2"/>
</dbReference>
<feature type="binding site" evidence="5">
    <location>
        <position position="34"/>
    </location>
    <ligand>
        <name>spermidine</name>
        <dbReference type="ChEBI" id="CHEBI:57834"/>
    </ligand>
</feature>
<evidence type="ECO:0000313" key="12">
    <source>
        <dbReference type="Proteomes" id="UP001375228"/>
    </source>
</evidence>
<dbReference type="PRINTS" id="PR00909">
    <property type="entry name" value="SPERMDNBNDNG"/>
</dbReference>
<evidence type="ECO:0000313" key="7">
    <source>
        <dbReference type="EMBL" id="MBA6060991.1"/>
    </source>
</evidence>
<keyword evidence="4" id="KW-0574">Periplasm</keyword>
<protein>
    <submittedName>
        <fullName evidence="7">Polyamine ABC transporter substrate-binding protein</fullName>
    </submittedName>
</protein>
<feature type="chain" id="PRO_5044661520" evidence="6">
    <location>
        <begin position="24"/>
        <end position="365"/>
    </location>
</feature>
<dbReference type="InterPro" id="IPR006059">
    <property type="entry name" value="SBP"/>
</dbReference>
<evidence type="ECO:0000313" key="10">
    <source>
        <dbReference type="Proteomes" id="UP000556620"/>
    </source>
</evidence>
<evidence type="ECO:0000256" key="5">
    <source>
        <dbReference type="PIRSR" id="PIRSR019574-1"/>
    </source>
</evidence>
<dbReference type="GO" id="GO:0019808">
    <property type="term" value="F:polyamine binding"/>
    <property type="evidence" value="ECO:0007669"/>
    <property type="project" value="InterPro"/>
</dbReference>
<dbReference type="AlphaFoldDB" id="A0A7W2JL38"/>
<evidence type="ECO:0000313" key="8">
    <source>
        <dbReference type="EMBL" id="MDH0755551.1"/>
    </source>
</evidence>
<keyword evidence="3 6" id="KW-0732">Signal</keyword>
<evidence type="ECO:0000256" key="6">
    <source>
        <dbReference type="SAM" id="SignalP"/>
    </source>
</evidence>
<organism evidence="7 10">
    <name type="scientific">Pseudomonas juntendi</name>
    <dbReference type="NCBI Taxonomy" id="2666183"/>
    <lineage>
        <taxon>Bacteria</taxon>
        <taxon>Pseudomonadati</taxon>
        <taxon>Pseudomonadota</taxon>
        <taxon>Gammaproteobacteria</taxon>
        <taxon>Pseudomonadales</taxon>
        <taxon>Pseudomonadaceae</taxon>
        <taxon>Pseudomonas</taxon>
    </lineage>
</organism>
<evidence type="ECO:0000313" key="9">
    <source>
        <dbReference type="EMBL" id="WWY20437.1"/>
    </source>
</evidence>
<dbReference type="EMBL" id="JACGCU010000032">
    <property type="protein sequence ID" value="MBA6060991.1"/>
    <property type="molecule type" value="Genomic_DNA"/>
</dbReference>
<dbReference type="EMBL" id="JAOCBV010000001">
    <property type="protein sequence ID" value="MDH0755551.1"/>
    <property type="molecule type" value="Genomic_DNA"/>
</dbReference>
<proteinExistence type="predicted"/>
<dbReference type="PANTHER" id="PTHR30222">
    <property type="entry name" value="SPERMIDINE/PUTRESCINE-BINDING PERIPLASMIC PROTEIN"/>
    <property type="match status" value="1"/>
</dbReference>
<dbReference type="RefSeq" id="WP_125855123.1">
    <property type="nucleotide sequence ID" value="NZ_CP146690.1"/>
</dbReference>
<dbReference type="GO" id="GO:0042597">
    <property type="term" value="C:periplasmic space"/>
    <property type="evidence" value="ECO:0007669"/>
    <property type="project" value="UniProtKB-SubCell"/>
</dbReference>
<name>A0A7W2JL38_9PSED</name>
<evidence type="ECO:0000256" key="2">
    <source>
        <dbReference type="ARBA" id="ARBA00022448"/>
    </source>
</evidence>
<dbReference type="Proteomes" id="UP000556620">
    <property type="component" value="Unassembled WGS sequence"/>
</dbReference>
<accession>A0A7W2JL38</accession>
<reference evidence="9 12" key="3">
    <citation type="submission" date="2024-03" db="EMBL/GenBank/DDBJ databases">
        <title>Pseudomonas juntendi.</title>
        <authorList>
            <person name="Liu Y."/>
        </authorList>
    </citation>
    <scope>NUCLEOTIDE SEQUENCE [LARGE SCALE GENOMIC DNA]</scope>
    <source>
        <strain evidence="9 12">L4046hy</strain>
    </source>
</reference>
<reference evidence="7 10" key="1">
    <citation type="submission" date="2020-07" db="EMBL/GenBank/DDBJ databases">
        <title>Diversity of carbapenemase encoding genes among Pseudomonas putida group clinical isolates in a tertiary Brazilian hospital.</title>
        <authorList>
            <person name="Alberto-Lei F."/>
            <person name="Nodari C.S."/>
            <person name="Streling A.P."/>
            <person name="Paulino J.T."/>
            <person name="Bessa-Neto F.O."/>
            <person name="Cayo R."/>
            <person name="Gales A.C."/>
        </authorList>
    </citation>
    <scope>NUCLEOTIDE SEQUENCE [LARGE SCALE GENOMIC DNA]</scope>
    <source>
        <strain evidence="7 10">14535</strain>
    </source>
</reference>
<dbReference type="Pfam" id="PF13416">
    <property type="entry name" value="SBP_bac_8"/>
    <property type="match status" value="1"/>
</dbReference>
<evidence type="ECO:0000256" key="4">
    <source>
        <dbReference type="ARBA" id="ARBA00022764"/>
    </source>
</evidence>
<dbReference type="SUPFAM" id="SSF53850">
    <property type="entry name" value="Periplasmic binding protein-like II"/>
    <property type="match status" value="1"/>
</dbReference>
<evidence type="ECO:0000313" key="11">
    <source>
        <dbReference type="Proteomes" id="UP001160152"/>
    </source>
</evidence>
<dbReference type="GO" id="GO:0015846">
    <property type="term" value="P:polyamine transport"/>
    <property type="evidence" value="ECO:0007669"/>
    <property type="project" value="InterPro"/>
</dbReference>
<comment type="subcellular location">
    <subcellularLocation>
        <location evidence="1">Periplasm</location>
    </subcellularLocation>
</comment>
<keyword evidence="2" id="KW-0813">Transport</keyword>
<gene>
    <name evidence="7" type="ORF">H4C44_17615</name>
    <name evidence="8" type="ORF">N5C70_02110</name>
    <name evidence="9" type="ORF">V9385_22950</name>
</gene>
<evidence type="ECO:0000256" key="3">
    <source>
        <dbReference type="ARBA" id="ARBA00022729"/>
    </source>
</evidence>
<dbReference type="Proteomes" id="UP001375228">
    <property type="component" value="Chromosome"/>
</dbReference>
<dbReference type="CDD" id="cd13659">
    <property type="entry name" value="PBP2_PotF"/>
    <property type="match status" value="1"/>
</dbReference>
<keyword evidence="12" id="KW-1185">Reference proteome</keyword>
<dbReference type="InterPro" id="IPR001188">
    <property type="entry name" value="Sperm_putr-bd"/>
</dbReference>
<sequence>MKQAFLRSVFGVAALAVSSLAWAQPTVRIYNWIEYLPPQVLKDFEQETGIRPIYDVFDSVEILESKLLTGNSGYDVVFPGSSNIGKLIQAKALEPLDRAQLPNWSHLDESVMKNLEAVGDTGNQYAVPYLLGTTIIGYNVDMVQKALGKDADMGSWDAIFKPENISKLATCGVGFLDAATEIIPIALHYQGLDPNSQKASDYKQAEQAVLKIRPYVSYFNSSRYGMDLANGDICAAVGWSGGFTLAKQLANVAGKGVKIKMVVPKEGAPTWSDVIAIPLNAPNAKEAHAFINYILRPDVIAKISNKIGYQNPNKDATALVDESLRNDPTIYIPEAERSNLYVLEPIPSSIERVRTRTWTSIKSNR</sequence>
<feature type="signal peptide" evidence="6">
    <location>
        <begin position="1"/>
        <end position="23"/>
    </location>
</feature>
<dbReference type="Proteomes" id="UP001160152">
    <property type="component" value="Unassembled WGS sequence"/>
</dbReference>
<dbReference type="PANTHER" id="PTHR30222:SF12">
    <property type="entry name" value="NORSPERMIDINE SENSOR"/>
    <property type="match status" value="1"/>
</dbReference>
<dbReference type="EMBL" id="CP146691">
    <property type="protein sequence ID" value="WWY20437.1"/>
    <property type="molecule type" value="Genomic_DNA"/>
</dbReference>
<evidence type="ECO:0000256" key="1">
    <source>
        <dbReference type="ARBA" id="ARBA00004418"/>
    </source>
</evidence>
<dbReference type="PIRSF" id="PIRSF019574">
    <property type="entry name" value="Periplasmic_polyamine_BP"/>
    <property type="match status" value="1"/>
</dbReference>